<proteinExistence type="predicted"/>
<gene>
    <name evidence="1" type="ORF">CCGE525_15200</name>
</gene>
<dbReference type="RefSeq" id="WP_162950185.1">
    <property type="nucleotide sequence ID" value="NZ_CP032694.1"/>
</dbReference>
<evidence type="ECO:0000313" key="1">
    <source>
        <dbReference type="EMBL" id="AYG60006.1"/>
    </source>
</evidence>
<dbReference type="AlphaFoldDB" id="A0A387FY03"/>
<dbReference type="Proteomes" id="UP000282195">
    <property type="component" value="Chromosome"/>
</dbReference>
<reference evidence="1 2" key="1">
    <citation type="submission" date="2018-10" db="EMBL/GenBank/DDBJ databases">
        <title>Rhizobium etli, R. leguminosarum and a new Rhizobium genospecies from Phaseolus dumosus.</title>
        <authorList>
            <person name="Ramirez-Puebla S.T."/>
            <person name="Rogel-Hernandez M.A."/>
            <person name="Guerrero G."/>
            <person name="Ormeno-Orrillo E."/>
            <person name="Martinez-Romero J.C."/>
            <person name="Negrete-Yankelevich S."/>
            <person name="Martinez-Romero E."/>
        </authorList>
    </citation>
    <scope>NUCLEOTIDE SEQUENCE [LARGE SCALE GENOMIC DNA]</scope>
    <source>
        <strain evidence="1 2">CCGE525</strain>
    </source>
</reference>
<organism evidence="1 2">
    <name type="scientific">Rhizobium jaguaris</name>
    <dbReference type="NCBI Taxonomy" id="1312183"/>
    <lineage>
        <taxon>Bacteria</taxon>
        <taxon>Pseudomonadati</taxon>
        <taxon>Pseudomonadota</taxon>
        <taxon>Alphaproteobacteria</taxon>
        <taxon>Hyphomicrobiales</taxon>
        <taxon>Rhizobiaceae</taxon>
        <taxon>Rhizobium/Agrobacterium group</taxon>
        <taxon>Rhizobium</taxon>
    </lineage>
</organism>
<name>A0A387FY03_9HYPH</name>
<evidence type="ECO:0000313" key="2">
    <source>
        <dbReference type="Proteomes" id="UP000282195"/>
    </source>
</evidence>
<protein>
    <submittedName>
        <fullName evidence="1">Uncharacterized protein</fullName>
    </submittedName>
</protein>
<dbReference type="KEGG" id="rjg:CCGE525_15200"/>
<keyword evidence="2" id="KW-1185">Reference proteome</keyword>
<accession>A0A387FY03</accession>
<sequence>MADGERVGIAVKAAKYYSRLMKMFALMAASGQNHIDRAVAWTNKQATRELFANARNINWARDDHDPDEVVIVRSLMRRLPSSVYFWQLYDNAERNWKREAAIFHLIGLGELRAIDPAERITEITVLNIIR</sequence>
<dbReference type="EMBL" id="CP032694">
    <property type="protein sequence ID" value="AYG60006.1"/>
    <property type="molecule type" value="Genomic_DNA"/>
</dbReference>